<proteinExistence type="inferred from homology"/>
<feature type="chain" id="PRO_5046807602" description="EthD domain-containing protein" evidence="2">
    <location>
        <begin position="21"/>
        <end position="170"/>
    </location>
</feature>
<keyword evidence="5" id="KW-1185">Reference proteome</keyword>
<dbReference type="Gene3D" id="3.30.70.100">
    <property type="match status" value="1"/>
</dbReference>
<name>A0ABQ0GIU6_9PEZI</name>
<dbReference type="EMBL" id="BAAFSV010000004">
    <property type="protein sequence ID" value="GAB1317687.1"/>
    <property type="molecule type" value="Genomic_DNA"/>
</dbReference>
<dbReference type="Proteomes" id="UP001628179">
    <property type="component" value="Unassembled WGS sequence"/>
</dbReference>
<dbReference type="SUPFAM" id="SSF54909">
    <property type="entry name" value="Dimeric alpha+beta barrel"/>
    <property type="match status" value="1"/>
</dbReference>
<keyword evidence="2" id="KW-0732">Signal</keyword>
<dbReference type="GeneID" id="98178640"/>
<accession>A0ABQ0GIU6</accession>
<sequence length="170" mass="19496">MHGTLSISLLPRLITLFGLGRRNPGGEPNFRETLRGSEAWRTKAITIFGYKKDGMDEQVYHDYVSKNHAGHLKTLLAQHDIVSYTMQYNTLESRKLLEAIQPGLPAEKEADCDTVVRIVFKDIQDYLRVRQDPHWVQVVNPDHHNFADGKRTKFVTGWYEVHVADGRVVP</sequence>
<feature type="domain" description="EthD" evidence="3">
    <location>
        <begin position="52"/>
        <end position="149"/>
    </location>
</feature>
<reference evidence="4 5" key="1">
    <citation type="submission" date="2024-09" db="EMBL/GenBank/DDBJ databases">
        <title>Itraconazole resistance in Madurella fahalii resulting from another homologue of gene encoding cytochrome P450 14-alpha sterol demethylase (CYP51).</title>
        <authorList>
            <person name="Yoshioka I."/>
            <person name="Fahal A.H."/>
            <person name="Kaneko S."/>
            <person name="Yaguchi T."/>
        </authorList>
    </citation>
    <scope>NUCLEOTIDE SEQUENCE [LARGE SCALE GENOMIC DNA]</scope>
    <source>
        <strain evidence="4 5">IFM 68171</strain>
    </source>
</reference>
<evidence type="ECO:0000313" key="5">
    <source>
        <dbReference type="Proteomes" id="UP001628179"/>
    </source>
</evidence>
<protein>
    <recommendedName>
        <fullName evidence="3">EthD domain-containing protein</fullName>
    </recommendedName>
</protein>
<dbReference type="Pfam" id="PF07110">
    <property type="entry name" value="EthD"/>
    <property type="match status" value="1"/>
</dbReference>
<comment type="caution">
    <text evidence="4">The sequence shown here is derived from an EMBL/GenBank/DDBJ whole genome shotgun (WGS) entry which is preliminary data.</text>
</comment>
<comment type="similarity">
    <text evidence="1">Belongs to the tpcK family.</text>
</comment>
<gene>
    <name evidence="4" type="ORF">MFIFM68171_07897</name>
</gene>
<organism evidence="4 5">
    <name type="scientific">Madurella fahalii</name>
    <dbReference type="NCBI Taxonomy" id="1157608"/>
    <lineage>
        <taxon>Eukaryota</taxon>
        <taxon>Fungi</taxon>
        <taxon>Dikarya</taxon>
        <taxon>Ascomycota</taxon>
        <taxon>Pezizomycotina</taxon>
        <taxon>Sordariomycetes</taxon>
        <taxon>Sordariomycetidae</taxon>
        <taxon>Sordariales</taxon>
        <taxon>Sordariales incertae sedis</taxon>
        <taxon>Madurella</taxon>
    </lineage>
</organism>
<evidence type="ECO:0000259" key="3">
    <source>
        <dbReference type="Pfam" id="PF07110"/>
    </source>
</evidence>
<dbReference type="InterPro" id="IPR011008">
    <property type="entry name" value="Dimeric_a/b-barrel"/>
</dbReference>
<dbReference type="InterPro" id="IPR009799">
    <property type="entry name" value="EthD_dom"/>
</dbReference>
<evidence type="ECO:0000313" key="4">
    <source>
        <dbReference type="EMBL" id="GAB1317687.1"/>
    </source>
</evidence>
<evidence type="ECO:0000256" key="2">
    <source>
        <dbReference type="SAM" id="SignalP"/>
    </source>
</evidence>
<feature type="signal peptide" evidence="2">
    <location>
        <begin position="1"/>
        <end position="20"/>
    </location>
</feature>
<dbReference type="RefSeq" id="XP_070919418.1">
    <property type="nucleotide sequence ID" value="XM_071063317.1"/>
</dbReference>
<evidence type="ECO:0000256" key="1">
    <source>
        <dbReference type="ARBA" id="ARBA00005986"/>
    </source>
</evidence>